<geneLocation type="plasmid" evidence="1 2">
    <name>unnamed1</name>
</geneLocation>
<organism evidence="1 2">
    <name type="scientific">[Kitasatospora] papulosa</name>
    <dbReference type="NCBI Taxonomy" id="1464011"/>
    <lineage>
        <taxon>Bacteria</taxon>
        <taxon>Bacillati</taxon>
        <taxon>Actinomycetota</taxon>
        <taxon>Actinomycetes</taxon>
        <taxon>Kitasatosporales</taxon>
        <taxon>Streptomycetaceae</taxon>
        <taxon>Streptomyces</taxon>
    </lineage>
</organism>
<gene>
    <name evidence="1" type="ORF">OG560_33945</name>
</gene>
<reference evidence="1 2" key="1">
    <citation type="submission" date="2022-10" db="EMBL/GenBank/DDBJ databases">
        <title>The complete genomes of actinobacterial strains from the NBC collection.</title>
        <authorList>
            <person name="Joergensen T.S."/>
            <person name="Alvarez Arevalo M."/>
            <person name="Sterndorff E.B."/>
            <person name="Faurdal D."/>
            <person name="Vuksanovic O."/>
            <person name="Mourched A.-S."/>
            <person name="Charusanti P."/>
            <person name="Shaw S."/>
            <person name="Blin K."/>
            <person name="Weber T."/>
        </authorList>
    </citation>
    <scope>NUCLEOTIDE SEQUENCE [LARGE SCALE GENOMIC DNA]</scope>
    <source>
        <strain evidence="1 2">NBC_00185</strain>
        <plasmid evidence="1 2">unnamed1</plasmid>
    </source>
</reference>
<dbReference type="EMBL" id="CP108136">
    <property type="protein sequence ID" value="WTP70461.1"/>
    <property type="molecule type" value="Genomic_DNA"/>
</dbReference>
<name>A0ABZ1KFR7_9ACTN</name>
<evidence type="ECO:0000313" key="1">
    <source>
        <dbReference type="EMBL" id="WTP70461.1"/>
    </source>
</evidence>
<keyword evidence="1" id="KW-0614">Plasmid</keyword>
<protein>
    <submittedName>
        <fullName evidence="1">Uncharacterized protein</fullName>
    </submittedName>
</protein>
<proteinExistence type="predicted"/>
<dbReference type="RefSeq" id="WP_331717711.1">
    <property type="nucleotide sequence ID" value="NZ_CP108136.1"/>
</dbReference>
<sequence>MRLMLSERARRAPRARFAVVVNRSASGGAGAVCRVPDPLVLAGVGGEGAVRLPAGVGVQEPGGVPADRHCGDSGGIGVLRLDPPGGAEAFVGSVVHVHEQDGAGPQLLVSEVLVEQQVADRAVAVGVVAGEPVGGLHEPGAGEVLLHPVSDAELEEMP</sequence>
<accession>A0ABZ1KFR7</accession>
<keyword evidence="2" id="KW-1185">Reference proteome</keyword>
<dbReference type="Proteomes" id="UP001622496">
    <property type="component" value="Plasmid unnamed1"/>
</dbReference>
<evidence type="ECO:0000313" key="2">
    <source>
        <dbReference type="Proteomes" id="UP001622496"/>
    </source>
</evidence>